<evidence type="ECO:0000313" key="3">
    <source>
        <dbReference type="EMBL" id="KAI1718250.1"/>
    </source>
</evidence>
<keyword evidence="1" id="KW-0175">Coiled coil</keyword>
<name>A0AAD4R965_9BILA</name>
<sequence length="401" mass="46555">MFRLIPIYLLYIAFDIKVLLSTQSGTGAGVVQNQTSVGGTTKESIIPFIPDFHLKAWNAWEEAKSYNLHIAYSFDADELLSELELITKGLFRIAEYRPVKNGITQSEVQFEPFEIPAVIELEKLKNLVVPQMETQKVKYRKEKQNLLGLDNQYDAPVGDLEGKGGKIPCFTVIEKRNTWTNKDKTQQDKDKEQQILTKLEDIYRRYTENKENYTNAKQACEKASSFSGSKDTRKRVQHEANALLRKLDRKSDRFTLDVPAPYQMYQLKIERTDVARAALVMLAKRYYYWLTSKFTEFHKICNGALQCSTGNLKGYLEKAGPKQMLDYFGKLMEYQDVISKANEFPNNAVKLYRPVKIAYYDFRVRNRDQEFTTVQASNVEQQEITSFEGRLEQELKELKKR</sequence>
<feature type="signal peptide" evidence="2">
    <location>
        <begin position="1"/>
        <end position="21"/>
    </location>
</feature>
<evidence type="ECO:0000256" key="2">
    <source>
        <dbReference type="SAM" id="SignalP"/>
    </source>
</evidence>
<proteinExistence type="predicted"/>
<feature type="chain" id="PRO_5041941500" evidence="2">
    <location>
        <begin position="22"/>
        <end position="401"/>
    </location>
</feature>
<dbReference type="AlphaFoldDB" id="A0AAD4R965"/>
<keyword evidence="2" id="KW-0732">Signal</keyword>
<gene>
    <name evidence="3" type="ORF">DdX_06670</name>
</gene>
<comment type="caution">
    <text evidence="3">The sequence shown here is derived from an EMBL/GenBank/DDBJ whole genome shotgun (WGS) entry which is preliminary data.</text>
</comment>
<evidence type="ECO:0000256" key="1">
    <source>
        <dbReference type="SAM" id="Coils"/>
    </source>
</evidence>
<dbReference type="EMBL" id="JAKKPZ010000008">
    <property type="protein sequence ID" value="KAI1718250.1"/>
    <property type="molecule type" value="Genomic_DNA"/>
</dbReference>
<organism evidence="3 4">
    <name type="scientific">Ditylenchus destructor</name>
    <dbReference type="NCBI Taxonomy" id="166010"/>
    <lineage>
        <taxon>Eukaryota</taxon>
        <taxon>Metazoa</taxon>
        <taxon>Ecdysozoa</taxon>
        <taxon>Nematoda</taxon>
        <taxon>Chromadorea</taxon>
        <taxon>Rhabditida</taxon>
        <taxon>Tylenchina</taxon>
        <taxon>Tylenchomorpha</taxon>
        <taxon>Sphaerularioidea</taxon>
        <taxon>Anguinidae</taxon>
        <taxon>Anguininae</taxon>
        <taxon>Ditylenchus</taxon>
    </lineage>
</organism>
<protein>
    <submittedName>
        <fullName evidence="3">Uncharacterized protein</fullName>
    </submittedName>
</protein>
<reference evidence="3" key="1">
    <citation type="submission" date="2022-01" db="EMBL/GenBank/DDBJ databases">
        <title>Genome Sequence Resource for Two Populations of Ditylenchus destructor, the Migratory Endoparasitic Phytonematode.</title>
        <authorList>
            <person name="Zhang H."/>
            <person name="Lin R."/>
            <person name="Xie B."/>
        </authorList>
    </citation>
    <scope>NUCLEOTIDE SEQUENCE</scope>
    <source>
        <strain evidence="3">BazhouSP</strain>
    </source>
</reference>
<feature type="coiled-coil region" evidence="1">
    <location>
        <begin position="182"/>
        <end position="253"/>
    </location>
</feature>
<accession>A0AAD4R965</accession>
<dbReference type="Proteomes" id="UP001201812">
    <property type="component" value="Unassembled WGS sequence"/>
</dbReference>
<keyword evidence="4" id="KW-1185">Reference proteome</keyword>
<evidence type="ECO:0000313" key="4">
    <source>
        <dbReference type="Proteomes" id="UP001201812"/>
    </source>
</evidence>